<dbReference type="RefSeq" id="WP_103787758.1">
    <property type="nucleotide sequence ID" value="NZ_PQVF01000002.1"/>
</dbReference>
<organism evidence="2 3">
    <name type="scientific">Solitalea longa</name>
    <dbReference type="NCBI Taxonomy" id="2079460"/>
    <lineage>
        <taxon>Bacteria</taxon>
        <taxon>Pseudomonadati</taxon>
        <taxon>Bacteroidota</taxon>
        <taxon>Sphingobacteriia</taxon>
        <taxon>Sphingobacteriales</taxon>
        <taxon>Sphingobacteriaceae</taxon>
        <taxon>Solitalea</taxon>
    </lineage>
</organism>
<keyword evidence="1" id="KW-0472">Membrane</keyword>
<keyword evidence="3" id="KW-1185">Reference proteome</keyword>
<sequence>MIRLITANVFRFIFLVLFQVFFLPNLSLYNIAVPYIYVMFIILLPVNLDNFWIFLLSFLIGLSIDAFSNTIGLHTAACVLMAFCRIGILAIMIPKGGEFFPEPTIRNYGFRWFFTYSAILVVIHHVFLLNIEYFRISEFLMATYKAIISSAYTLTLIIISQYLFGSRKR</sequence>
<feature type="transmembrane region" description="Helical" evidence="1">
    <location>
        <begin position="71"/>
        <end position="93"/>
    </location>
</feature>
<evidence type="ECO:0000313" key="2">
    <source>
        <dbReference type="EMBL" id="POY38501.1"/>
    </source>
</evidence>
<gene>
    <name evidence="2" type="ORF">C3K47_03650</name>
</gene>
<keyword evidence="1" id="KW-0812">Transmembrane</keyword>
<name>A0A2S5A7C6_9SPHI</name>
<comment type="caution">
    <text evidence="2">The sequence shown here is derived from an EMBL/GenBank/DDBJ whole genome shotgun (WGS) entry which is preliminary data.</text>
</comment>
<feature type="transmembrane region" description="Helical" evidence="1">
    <location>
        <begin position="12"/>
        <end position="29"/>
    </location>
</feature>
<feature type="transmembrane region" description="Helical" evidence="1">
    <location>
        <begin position="146"/>
        <end position="164"/>
    </location>
</feature>
<dbReference type="OrthoDB" id="1132160at2"/>
<dbReference type="EMBL" id="PQVF01000002">
    <property type="protein sequence ID" value="POY38501.1"/>
    <property type="molecule type" value="Genomic_DNA"/>
</dbReference>
<keyword evidence="1" id="KW-1133">Transmembrane helix</keyword>
<dbReference type="Proteomes" id="UP000236893">
    <property type="component" value="Unassembled WGS sequence"/>
</dbReference>
<accession>A0A2S5A7C6</accession>
<evidence type="ECO:0000256" key="1">
    <source>
        <dbReference type="SAM" id="Phobius"/>
    </source>
</evidence>
<protein>
    <submittedName>
        <fullName evidence="2">Rod shape-determining protein MreD</fullName>
    </submittedName>
</protein>
<feature type="transmembrane region" description="Helical" evidence="1">
    <location>
        <begin position="35"/>
        <end position="59"/>
    </location>
</feature>
<evidence type="ECO:0000313" key="3">
    <source>
        <dbReference type="Proteomes" id="UP000236893"/>
    </source>
</evidence>
<proteinExistence type="predicted"/>
<feature type="transmembrane region" description="Helical" evidence="1">
    <location>
        <begin position="113"/>
        <end position="134"/>
    </location>
</feature>
<reference evidence="2 3" key="1">
    <citation type="submission" date="2018-01" db="EMBL/GenBank/DDBJ databases">
        <authorList>
            <person name="Gaut B.S."/>
            <person name="Morton B.R."/>
            <person name="Clegg M.T."/>
            <person name="Duvall M.R."/>
        </authorList>
    </citation>
    <scope>NUCLEOTIDE SEQUENCE [LARGE SCALE GENOMIC DNA]</scope>
    <source>
        <strain evidence="2 3">HR-AV</strain>
    </source>
</reference>
<dbReference type="AlphaFoldDB" id="A0A2S5A7C6"/>